<dbReference type="EMBL" id="KY448244">
    <property type="protein sequence ID" value="AQT28819.1"/>
    <property type="molecule type" value="Genomic_DNA"/>
</dbReference>
<gene>
    <name evidence="1" type="ORF">YOLOSWAG_247</name>
</gene>
<evidence type="ECO:0000313" key="1">
    <source>
        <dbReference type="EMBL" id="AQT28819.1"/>
    </source>
</evidence>
<organism evidence="1 2">
    <name type="scientific">Erwinia phage vB_EamM_Yoloswag</name>
    <dbReference type="NCBI Taxonomy" id="1958956"/>
    <lineage>
        <taxon>Viruses</taxon>
        <taxon>Duplodnaviria</taxon>
        <taxon>Heunggongvirae</taxon>
        <taxon>Uroviricota</taxon>
        <taxon>Caudoviricetes</taxon>
        <taxon>Yoloswagvirus</taxon>
        <taxon>Yoloswagvirus yoloswag</taxon>
    </lineage>
</organism>
<evidence type="ECO:0000313" key="2">
    <source>
        <dbReference type="Proteomes" id="UP000221250"/>
    </source>
</evidence>
<sequence>MFFYTHNSCALKTLDVLSLGNSPGTENYKSVVKIIAEITRQIFLNLIDAAVENLF</sequence>
<reference evidence="1 2" key="1">
    <citation type="submission" date="2017-01" db="EMBL/GenBank/DDBJ databases">
        <authorList>
            <person name="Mah S.A."/>
            <person name="Swanson W.J."/>
            <person name="Moy G.W."/>
            <person name="Vacquier V.D."/>
        </authorList>
    </citation>
    <scope>NUCLEOTIDE SEQUENCE [LARGE SCALE GENOMIC DNA]</scope>
</reference>
<accession>A0A1S6L3T7</accession>
<dbReference type="Proteomes" id="UP000221250">
    <property type="component" value="Segment"/>
</dbReference>
<keyword evidence="2" id="KW-1185">Reference proteome</keyword>
<name>A0A1S6L3T7_9CAUD</name>
<proteinExistence type="predicted"/>
<protein>
    <submittedName>
        <fullName evidence="1">Uncharacterized protein</fullName>
    </submittedName>
</protein>